<dbReference type="AlphaFoldDB" id="A0A6N1C9P0"/>
<dbReference type="SUPFAM" id="SSF47413">
    <property type="entry name" value="lambda repressor-like DNA-binding domains"/>
    <property type="match status" value="1"/>
</dbReference>
<organism evidence="2 3">
    <name type="scientific">Pseudomonas bijieensis</name>
    <dbReference type="NCBI Taxonomy" id="2681983"/>
    <lineage>
        <taxon>Bacteria</taxon>
        <taxon>Pseudomonadati</taxon>
        <taxon>Pseudomonadota</taxon>
        <taxon>Gammaproteobacteria</taxon>
        <taxon>Pseudomonadales</taxon>
        <taxon>Pseudomonadaceae</taxon>
        <taxon>Pseudomonas</taxon>
    </lineage>
</organism>
<evidence type="ECO:0000313" key="2">
    <source>
        <dbReference type="EMBL" id="QKS80970.1"/>
    </source>
</evidence>
<evidence type="ECO:0000259" key="1">
    <source>
        <dbReference type="PROSITE" id="PS50943"/>
    </source>
</evidence>
<dbReference type="GO" id="GO:0003677">
    <property type="term" value="F:DNA binding"/>
    <property type="evidence" value="ECO:0007669"/>
    <property type="project" value="InterPro"/>
</dbReference>
<gene>
    <name evidence="2" type="ORF">GN234_02990</name>
</gene>
<dbReference type="KEGG" id="pbz:GN234_02990"/>
<dbReference type="RefSeq" id="WP_176687835.1">
    <property type="nucleotide sequence ID" value="NZ_CP048810.1"/>
</dbReference>
<dbReference type="EMBL" id="CP048810">
    <property type="protein sequence ID" value="QKS80970.1"/>
    <property type="molecule type" value="Genomic_DNA"/>
</dbReference>
<dbReference type="Gene3D" id="1.10.260.40">
    <property type="entry name" value="lambda repressor-like DNA-binding domains"/>
    <property type="match status" value="1"/>
</dbReference>
<accession>A0A6N1C9P0</accession>
<dbReference type="SMART" id="SM00530">
    <property type="entry name" value="HTH_XRE"/>
    <property type="match status" value="1"/>
</dbReference>
<dbReference type="InterPro" id="IPR010982">
    <property type="entry name" value="Lambda_DNA-bd_dom_sf"/>
</dbReference>
<sequence>MSLKAAFATVLKTMRISRGLTHKDMAVASSRGYMLKLEHGLSSPTVEKLTAIGDAMGLSPLTLFTLTLSVESGQPIDTLVQRLKADVADLEANGALSGLVVSSATPICITKPSSARRHKAIYPSSQAELCFAE</sequence>
<proteinExistence type="predicted"/>
<reference evidence="2 3" key="1">
    <citation type="submission" date="2020-02" db="EMBL/GenBank/DDBJ databases">
        <authorList>
            <person name="Liang J."/>
        </authorList>
    </citation>
    <scope>NUCLEOTIDE SEQUENCE [LARGE SCALE GENOMIC DNA]</scope>
    <source>
        <strain evidence="2 3">L22-9</strain>
    </source>
</reference>
<keyword evidence="3" id="KW-1185">Reference proteome</keyword>
<name>A0A6N1C9P0_9PSED</name>
<protein>
    <submittedName>
        <fullName evidence="2">Helix-turn-helix domain-containing protein</fullName>
    </submittedName>
</protein>
<dbReference type="Proteomes" id="UP000509545">
    <property type="component" value="Chromosome"/>
</dbReference>
<feature type="domain" description="HTH cro/C1-type" evidence="1">
    <location>
        <begin position="11"/>
        <end position="63"/>
    </location>
</feature>
<dbReference type="PROSITE" id="PS50943">
    <property type="entry name" value="HTH_CROC1"/>
    <property type="match status" value="1"/>
</dbReference>
<dbReference type="InterPro" id="IPR001387">
    <property type="entry name" value="Cro/C1-type_HTH"/>
</dbReference>
<evidence type="ECO:0000313" key="3">
    <source>
        <dbReference type="Proteomes" id="UP000509545"/>
    </source>
</evidence>